<keyword evidence="5" id="KW-0297">G-protein coupled receptor</keyword>
<dbReference type="SUPFAM" id="SSF81321">
    <property type="entry name" value="Family A G protein-coupled receptor-like"/>
    <property type="match status" value="1"/>
</dbReference>
<evidence type="ECO:0000256" key="3">
    <source>
        <dbReference type="ARBA" id="ARBA00022692"/>
    </source>
</evidence>
<evidence type="ECO:0000256" key="4">
    <source>
        <dbReference type="ARBA" id="ARBA00022989"/>
    </source>
</evidence>
<evidence type="ECO:0000256" key="9">
    <source>
        <dbReference type="SAM" id="Phobius"/>
    </source>
</evidence>
<evidence type="ECO:0000256" key="2">
    <source>
        <dbReference type="ARBA" id="ARBA00010663"/>
    </source>
</evidence>
<evidence type="ECO:0000313" key="11">
    <source>
        <dbReference type="EMBL" id="VEN57152.1"/>
    </source>
</evidence>
<dbReference type="PANTHER" id="PTHR24243:SF208">
    <property type="entry name" value="PYROKININ-1 RECEPTOR"/>
    <property type="match status" value="1"/>
</dbReference>
<dbReference type="EMBL" id="CAACVG010010990">
    <property type="protein sequence ID" value="VEN57152.1"/>
    <property type="molecule type" value="Genomic_DNA"/>
</dbReference>
<dbReference type="Gene3D" id="1.20.1070.10">
    <property type="entry name" value="Rhodopsin 7-helix transmembrane proteins"/>
    <property type="match status" value="1"/>
</dbReference>
<evidence type="ECO:0000256" key="5">
    <source>
        <dbReference type="ARBA" id="ARBA00023040"/>
    </source>
</evidence>
<dbReference type="Pfam" id="PF00001">
    <property type="entry name" value="7tm_1"/>
    <property type="match status" value="1"/>
</dbReference>
<dbReference type="GO" id="GO:0008188">
    <property type="term" value="F:neuropeptide receptor activity"/>
    <property type="evidence" value="ECO:0007669"/>
    <property type="project" value="TreeGrafter"/>
</dbReference>
<keyword evidence="6 9" id="KW-0472">Membrane</keyword>
<accession>A0A653DAC8</accession>
<dbReference type="Proteomes" id="UP000410492">
    <property type="component" value="Unassembled WGS sequence"/>
</dbReference>
<evidence type="ECO:0000256" key="6">
    <source>
        <dbReference type="ARBA" id="ARBA00023136"/>
    </source>
</evidence>
<dbReference type="InterPro" id="IPR017452">
    <property type="entry name" value="GPCR_Rhodpsn_7TM"/>
</dbReference>
<dbReference type="PANTHER" id="PTHR24243">
    <property type="entry name" value="G-PROTEIN COUPLED RECEPTOR"/>
    <property type="match status" value="1"/>
</dbReference>
<comment type="similarity">
    <text evidence="2">Belongs to the G-protein coupled receptor 1 family.</text>
</comment>
<keyword evidence="7" id="KW-0675">Receptor</keyword>
<evidence type="ECO:0000256" key="7">
    <source>
        <dbReference type="ARBA" id="ARBA00023170"/>
    </source>
</evidence>
<protein>
    <recommendedName>
        <fullName evidence="10">G-protein coupled receptors family 1 profile domain-containing protein</fullName>
    </recommendedName>
</protein>
<dbReference type="PROSITE" id="PS50262">
    <property type="entry name" value="G_PROTEIN_RECEP_F1_2"/>
    <property type="match status" value="1"/>
</dbReference>
<evidence type="ECO:0000313" key="12">
    <source>
        <dbReference type="Proteomes" id="UP000410492"/>
    </source>
</evidence>
<keyword evidence="8" id="KW-0807">Transducer</keyword>
<keyword evidence="12" id="KW-1185">Reference proteome</keyword>
<dbReference type="PRINTS" id="PR00237">
    <property type="entry name" value="GPCRRHODOPSN"/>
</dbReference>
<sequence>MLWQFWRYVAVVVAFFICWAPFHIQRLYSMYYTQKSGSPSWYVHLKIYEVVTYISGILYYLSATINPILYNIMSIKFREAFK</sequence>
<keyword evidence="4 9" id="KW-1133">Transmembrane helix</keyword>
<comment type="subcellular location">
    <subcellularLocation>
        <location evidence="1">Membrane</location>
        <topology evidence="1">Multi-pass membrane protein</topology>
    </subcellularLocation>
</comment>
<evidence type="ECO:0000259" key="10">
    <source>
        <dbReference type="PROSITE" id="PS50262"/>
    </source>
</evidence>
<dbReference type="OrthoDB" id="5962705at2759"/>
<evidence type="ECO:0000256" key="8">
    <source>
        <dbReference type="ARBA" id="ARBA00023224"/>
    </source>
</evidence>
<proteinExistence type="inferred from homology"/>
<dbReference type="AlphaFoldDB" id="A0A653DAC8"/>
<dbReference type="InterPro" id="IPR000276">
    <property type="entry name" value="GPCR_Rhodpsn"/>
</dbReference>
<dbReference type="GO" id="GO:0005886">
    <property type="term" value="C:plasma membrane"/>
    <property type="evidence" value="ECO:0007669"/>
    <property type="project" value="TreeGrafter"/>
</dbReference>
<feature type="non-terminal residue" evidence="11">
    <location>
        <position position="82"/>
    </location>
</feature>
<feature type="domain" description="G-protein coupled receptors family 1 profile" evidence="10">
    <location>
        <begin position="1"/>
        <end position="70"/>
    </location>
</feature>
<organism evidence="11 12">
    <name type="scientific">Callosobruchus maculatus</name>
    <name type="common">Southern cowpea weevil</name>
    <name type="synonym">Pulse bruchid</name>
    <dbReference type="NCBI Taxonomy" id="64391"/>
    <lineage>
        <taxon>Eukaryota</taxon>
        <taxon>Metazoa</taxon>
        <taxon>Ecdysozoa</taxon>
        <taxon>Arthropoda</taxon>
        <taxon>Hexapoda</taxon>
        <taxon>Insecta</taxon>
        <taxon>Pterygota</taxon>
        <taxon>Neoptera</taxon>
        <taxon>Endopterygota</taxon>
        <taxon>Coleoptera</taxon>
        <taxon>Polyphaga</taxon>
        <taxon>Cucujiformia</taxon>
        <taxon>Chrysomeloidea</taxon>
        <taxon>Chrysomelidae</taxon>
        <taxon>Bruchinae</taxon>
        <taxon>Bruchini</taxon>
        <taxon>Callosobruchus</taxon>
    </lineage>
</organism>
<gene>
    <name evidence="11" type="ORF">CALMAC_LOCUS15837</name>
</gene>
<evidence type="ECO:0000256" key="1">
    <source>
        <dbReference type="ARBA" id="ARBA00004141"/>
    </source>
</evidence>
<feature type="transmembrane region" description="Helical" evidence="9">
    <location>
        <begin position="5"/>
        <end position="24"/>
    </location>
</feature>
<keyword evidence="3 9" id="KW-0812">Transmembrane</keyword>
<name>A0A653DAC8_CALMS</name>
<feature type="transmembrane region" description="Helical" evidence="9">
    <location>
        <begin position="50"/>
        <end position="72"/>
    </location>
</feature>
<reference evidence="11 12" key="1">
    <citation type="submission" date="2019-01" db="EMBL/GenBank/DDBJ databases">
        <authorList>
            <person name="Sayadi A."/>
        </authorList>
    </citation>
    <scope>NUCLEOTIDE SEQUENCE [LARGE SCALE GENOMIC DNA]</scope>
</reference>